<sequence length="451" mass="50860">MNAWRKTRAILVVVVFLFVLAVTTASAAKTLEVRKIVQNADDIIVGDDVTILLNFKNPFEQEIPIQIVDRNVIGNNGLDIQCLESTLPAMDELVLAYEPIVPFKAGKYTLDAAAISFTNPNTGDREVVESNTESIEVKGDSTMPQAHQKQGITTIYRCGGTNIQSTSYSSSSTSSSLNIQMGGQQSGSQQQGSVEQRVANNQLNQNSGQLKKELELEMQKQQELEEQISKELANNSEFQQYDAQLRAVGFNQTQPSFNQIAQNHTQITVPYRNESAERKIKADYIHGTIQNVTLEESTPEEKAESKLLWWLLILIAGVIVTGWFLYEKYHKSAQRPELQPITEESAQTVDYVGDARRMVEEAELLFQNNREKDAYEKISRAIRFYFSYKLGLNTELLNTELLNTLSAKRDLDTYSEVKNCLDLCCKVEFASYKSKENDFHKIVEITKAIIV</sequence>
<organism evidence="4">
    <name type="scientific">Candidatus Methanophaga sp. ANME-1 ERB7</name>
    <dbReference type="NCBI Taxonomy" id="2759913"/>
    <lineage>
        <taxon>Archaea</taxon>
        <taxon>Methanobacteriati</taxon>
        <taxon>Methanobacteriota</taxon>
        <taxon>Stenosarchaea group</taxon>
        <taxon>Methanomicrobia</taxon>
        <taxon>Candidatus Methanophagales</taxon>
        <taxon>Candidatus Methanophagaceae</taxon>
        <taxon>Candidatus Methanophaga</taxon>
    </lineage>
</organism>
<gene>
    <name evidence="4" type="ORF">IDNIJKHG_00011</name>
</gene>
<evidence type="ECO:0000256" key="3">
    <source>
        <dbReference type="SAM" id="Phobius"/>
    </source>
</evidence>
<keyword evidence="3" id="KW-0812">Transmembrane</keyword>
<evidence type="ECO:0000256" key="2">
    <source>
        <dbReference type="SAM" id="MobiDB-lite"/>
    </source>
</evidence>
<keyword evidence="3" id="KW-0472">Membrane</keyword>
<feature type="compositionally biased region" description="Low complexity" evidence="2">
    <location>
        <begin position="166"/>
        <end position="193"/>
    </location>
</feature>
<proteinExistence type="predicted"/>
<evidence type="ECO:0000256" key="1">
    <source>
        <dbReference type="SAM" id="Coils"/>
    </source>
</evidence>
<accession>A0A7G9Z8G9</accession>
<dbReference type="EMBL" id="MT631659">
    <property type="protein sequence ID" value="QNO56553.1"/>
    <property type="molecule type" value="Genomic_DNA"/>
</dbReference>
<feature type="transmembrane region" description="Helical" evidence="3">
    <location>
        <begin position="307"/>
        <end position="326"/>
    </location>
</feature>
<feature type="region of interest" description="Disordered" evidence="2">
    <location>
        <begin position="166"/>
        <end position="194"/>
    </location>
</feature>
<protein>
    <submittedName>
        <fullName evidence="4">Uncharacterized protein</fullName>
    </submittedName>
</protein>
<evidence type="ECO:0000313" key="4">
    <source>
        <dbReference type="EMBL" id="QNO56553.1"/>
    </source>
</evidence>
<keyword evidence="1" id="KW-0175">Coiled coil</keyword>
<reference evidence="4" key="1">
    <citation type="submission" date="2020-06" db="EMBL/GenBank/DDBJ databases">
        <title>Unique genomic features of the anaerobic methanotrophic archaea.</title>
        <authorList>
            <person name="Chadwick G.L."/>
            <person name="Skennerton C.T."/>
            <person name="Laso-Perez R."/>
            <person name="Leu A.O."/>
            <person name="Speth D.R."/>
            <person name="Yu H."/>
            <person name="Morgan-Lang C."/>
            <person name="Hatzenpichler R."/>
            <person name="Goudeau D."/>
            <person name="Malmstrom R."/>
            <person name="Brazelton W.J."/>
            <person name="Woyke T."/>
            <person name="Hallam S.J."/>
            <person name="Tyson G.W."/>
            <person name="Wegener G."/>
            <person name="Boetius A."/>
            <person name="Orphan V."/>
        </authorList>
    </citation>
    <scope>NUCLEOTIDE SEQUENCE</scope>
</reference>
<name>A0A7G9Z8G9_9EURY</name>
<feature type="coiled-coil region" evidence="1">
    <location>
        <begin position="200"/>
        <end position="234"/>
    </location>
</feature>
<keyword evidence="3" id="KW-1133">Transmembrane helix</keyword>
<dbReference type="AlphaFoldDB" id="A0A7G9Z8G9"/>